<organism evidence="4 5">
    <name type="scientific">Morus notabilis</name>
    <dbReference type="NCBI Taxonomy" id="981085"/>
    <lineage>
        <taxon>Eukaryota</taxon>
        <taxon>Viridiplantae</taxon>
        <taxon>Streptophyta</taxon>
        <taxon>Embryophyta</taxon>
        <taxon>Tracheophyta</taxon>
        <taxon>Spermatophyta</taxon>
        <taxon>Magnoliopsida</taxon>
        <taxon>eudicotyledons</taxon>
        <taxon>Gunneridae</taxon>
        <taxon>Pentapetalae</taxon>
        <taxon>rosids</taxon>
        <taxon>fabids</taxon>
        <taxon>Rosales</taxon>
        <taxon>Moraceae</taxon>
        <taxon>Moreae</taxon>
        <taxon>Morus</taxon>
    </lineage>
</organism>
<sequence>MSNTTPDHDHKCLPKTDRDHHQDHHDDHVPLDHELEASKPKLEQLSVLSTDREEQKLEYYDDCKTPTSEDQKIPTTQSCPPTPRKPASDRVFLRKRKFSEFHFFESTGREEVESFFRSTFKFSGLKKRCKSV</sequence>
<gene>
    <name evidence="4" type="ORF">L484_011762</name>
</gene>
<reference evidence="5" key="1">
    <citation type="submission" date="2013-01" db="EMBL/GenBank/DDBJ databases">
        <title>Draft Genome Sequence of a Mulberry Tree, Morus notabilis C.K. Schneid.</title>
        <authorList>
            <person name="He N."/>
            <person name="Zhao S."/>
        </authorList>
    </citation>
    <scope>NUCLEOTIDE SEQUENCE</scope>
</reference>
<protein>
    <recommendedName>
        <fullName evidence="6">Cyclin-dependent protein kinase inhibitor SMR2</fullName>
    </recommendedName>
</protein>
<dbReference type="eggNOG" id="ENOG502SVDJ">
    <property type="taxonomic scope" value="Eukaryota"/>
</dbReference>
<dbReference type="GO" id="GO:0004860">
    <property type="term" value="F:protein kinase inhibitor activity"/>
    <property type="evidence" value="ECO:0007669"/>
    <property type="project" value="UniProtKB-KW"/>
</dbReference>
<proteinExistence type="predicted"/>
<feature type="region of interest" description="Disordered" evidence="3">
    <location>
        <begin position="1"/>
        <end position="88"/>
    </location>
</feature>
<evidence type="ECO:0000256" key="2">
    <source>
        <dbReference type="ARBA" id="ARBA00023306"/>
    </source>
</evidence>
<dbReference type="OrthoDB" id="662905at2759"/>
<keyword evidence="2" id="KW-0131">Cell cycle</keyword>
<evidence type="ECO:0000313" key="5">
    <source>
        <dbReference type="Proteomes" id="UP000030645"/>
    </source>
</evidence>
<keyword evidence="1" id="KW-0649">Protein kinase inhibitor</keyword>
<dbReference type="PANTHER" id="PTHR33142:SF89">
    <property type="entry name" value="CYCLIN-DEPENDENT PROTEIN KINASE INHIBITOR SMR2"/>
    <property type="match status" value="1"/>
</dbReference>
<feature type="compositionally biased region" description="Basic and acidic residues" evidence="3">
    <location>
        <begin position="1"/>
        <end position="42"/>
    </location>
</feature>
<dbReference type="GO" id="GO:0032875">
    <property type="term" value="P:regulation of DNA endoreduplication"/>
    <property type="evidence" value="ECO:0007669"/>
    <property type="project" value="InterPro"/>
</dbReference>
<dbReference type="InterPro" id="IPR040389">
    <property type="entry name" value="SMR"/>
</dbReference>
<evidence type="ECO:0008006" key="6">
    <source>
        <dbReference type="Google" id="ProtNLM"/>
    </source>
</evidence>
<dbReference type="AlphaFoldDB" id="W9S3U9"/>
<keyword evidence="5" id="KW-1185">Reference proteome</keyword>
<evidence type="ECO:0000256" key="3">
    <source>
        <dbReference type="SAM" id="MobiDB-lite"/>
    </source>
</evidence>
<dbReference type="EMBL" id="KE346037">
    <property type="protein sequence ID" value="EXC24896.1"/>
    <property type="molecule type" value="Genomic_DNA"/>
</dbReference>
<evidence type="ECO:0000256" key="1">
    <source>
        <dbReference type="ARBA" id="ARBA00023013"/>
    </source>
</evidence>
<dbReference type="Proteomes" id="UP000030645">
    <property type="component" value="Unassembled WGS sequence"/>
</dbReference>
<evidence type="ECO:0000313" key="4">
    <source>
        <dbReference type="EMBL" id="EXC24896.1"/>
    </source>
</evidence>
<dbReference type="PANTHER" id="PTHR33142">
    <property type="entry name" value="CYCLIN-DEPENDENT PROTEIN KINASE INHIBITOR SMR13"/>
    <property type="match status" value="1"/>
</dbReference>
<name>W9S3U9_9ROSA</name>
<dbReference type="KEGG" id="mnt:21395002"/>
<accession>W9S3U9</accession>
<feature type="compositionally biased region" description="Basic and acidic residues" evidence="3">
    <location>
        <begin position="50"/>
        <end position="72"/>
    </location>
</feature>